<organism evidence="1 2">
    <name type="scientific">Brenneria goodwinii</name>
    <dbReference type="NCBI Taxonomy" id="1109412"/>
    <lineage>
        <taxon>Bacteria</taxon>
        <taxon>Pseudomonadati</taxon>
        <taxon>Pseudomonadota</taxon>
        <taxon>Gammaproteobacteria</taxon>
        <taxon>Enterobacterales</taxon>
        <taxon>Pectobacteriaceae</taxon>
        <taxon>Brenneria</taxon>
    </lineage>
</organism>
<sequence length="41" mass="4719">MLKNLSIISDKRQLKSFRFPVHLPRVLHHGCGETIFARNGT</sequence>
<evidence type="ECO:0000313" key="2">
    <source>
        <dbReference type="Proteomes" id="UP000044377"/>
    </source>
</evidence>
<gene>
    <name evidence="1" type="ORF">BN1221_04252c</name>
</gene>
<proteinExistence type="predicted"/>
<dbReference type="AlphaFoldDB" id="A0A0G4K1E7"/>
<accession>A0A0G4K1E7</accession>
<name>A0A0G4K1E7_9GAMM</name>
<dbReference type="EMBL" id="CGIG01000001">
    <property type="protein sequence ID" value="CPR20318.1"/>
    <property type="molecule type" value="Genomic_DNA"/>
</dbReference>
<reference evidence="2" key="1">
    <citation type="submission" date="2015-01" db="EMBL/GenBank/DDBJ databases">
        <authorList>
            <person name="Paterson Steve"/>
        </authorList>
    </citation>
    <scope>NUCLEOTIDE SEQUENCE [LARGE SCALE GENOMIC DNA]</scope>
    <source>
        <strain evidence="2">OBR1</strain>
    </source>
</reference>
<keyword evidence="2" id="KW-1185">Reference proteome</keyword>
<dbReference type="Proteomes" id="UP000044377">
    <property type="component" value="Unassembled WGS sequence"/>
</dbReference>
<protein>
    <submittedName>
        <fullName evidence="1">Uncharacterized protein</fullName>
    </submittedName>
</protein>
<evidence type="ECO:0000313" key="1">
    <source>
        <dbReference type="EMBL" id="CPR20318.1"/>
    </source>
</evidence>